<evidence type="ECO:0000313" key="1">
    <source>
        <dbReference type="EMBL" id="PWK31041.1"/>
    </source>
</evidence>
<dbReference type="EMBL" id="QGGR01000035">
    <property type="protein sequence ID" value="PWK31041.1"/>
    <property type="molecule type" value="Genomic_DNA"/>
</dbReference>
<dbReference type="AlphaFoldDB" id="A0A316F3J3"/>
<name>A0A316F3J3_9ACTN</name>
<organism evidence="1 2">
    <name type="scientific">Actinoplanes xinjiangensis</name>
    <dbReference type="NCBI Taxonomy" id="512350"/>
    <lineage>
        <taxon>Bacteria</taxon>
        <taxon>Bacillati</taxon>
        <taxon>Actinomycetota</taxon>
        <taxon>Actinomycetes</taxon>
        <taxon>Micromonosporales</taxon>
        <taxon>Micromonosporaceae</taxon>
        <taxon>Actinoplanes</taxon>
    </lineage>
</organism>
<protein>
    <submittedName>
        <fullName evidence="1">Uncharacterized protein</fullName>
    </submittedName>
</protein>
<proteinExistence type="predicted"/>
<accession>A0A316F3J3</accession>
<keyword evidence="2" id="KW-1185">Reference proteome</keyword>
<sequence length="61" mass="7030">MGQGLLWSLDGCSQNDFIPYKTQIRFTDKQWRVPDVSTLIEQWSHNNGTVGQMVNGKPLHR</sequence>
<gene>
    <name evidence="1" type="ORF">BC793_13538</name>
</gene>
<dbReference type="RefSeq" id="WP_109602324.1">
    <property type="nucleotide sequence ID" value="NZ_BONA01000091.1"/>
</dbReference>
<comment type="caution">
    <text evidence="1">The sequence shown here is derived from an EMBL/GenBank/DDBJ whole genome shotgun (WGS) entry which is preliminary data.</text>
</comment>
<reference evidence="1 2" key="1">
    <citation type="submission" date="2018-05" db="EMBL/GenBank/DDBJ databases">
        <title>Genomic Encyclopedia of Archaeal and Bacterial Type Strains, Phase II (KMG-II): from individual species to whole genera.</title>
        <authorList>
            <person name="Goeker M."/>
        </authorList>
    </citation>
    <scope>NUCLEOTIDE SEQUENCE [LARGE SCALE GENOMIC DNA]</scope>
    <source>
        <strain evidence="1 2">DSM 45184</strain>
    </source>
</reference>
<dbReference type="OrthoDB" id="9959698at2"/>
<dbReference type="Proteomes" id="UP000245697">
    <property type="component" value="Unassembled WGS sequence"/>
</dbReference>
<evidence type="ECO:0000313" key="2">
    <source>
        <dbReference type="Proteomes" id="UP000245697"/>
    </source>
</evidence>